<dbReference type="Gene3D" id="2.60.40.1180">
    <property type="entry name" value="Golgi alpha-mannosidase II"/>
    <property type="match status" value="1"/>
</dbReference>
<dbReference type="RefSeq" id="WP_147661955.1">
    <property type="nucleotide sequence ID" value="NZ_CP042905.2"/>
</dbReference>
<gene>
    <name evidence="1" type="ORF">DSAG12_00851</name>
</gene>
<dbReference type="AlphaFoldDB" id="A0A5B9D779"/>
<dbReference type="EMBL" id="CP042905">
    <property type="protein sequence ID" value="QEE15028.1"/>
    <property type="molecule type" value="Genomic_DNA"/>
</dbReference>
<name>A0A5B9D779_9ARCH</name>
<dbReference type="GO" id="GO:0003824">
    <property type="term" value="F:catalytic activity"/>
    <property type="evidence" value="ECO:0007669"/>
    <property type="project" value="InterPro"/>
</dbReference>
<reference evidence="1 2" key="2">
    <citation type="journal article" date="2024" name="Int. J. Syst. Evol. Microbiol.">
        <title>Promethearchaeum syntrophicum gen. nov., sp. nov., an anaerobic, obligately syntrophic archaeon, the first isolate of the lineage 'Asgard' archaea, and proposal of the new archaeal phylum Promethearchaeota phyl. nov. and kingdom Promethearchaeati regn. nov.</title>
        <authorList>
            <person name="Imachi H."/>
            <person name="Nobu M.K."/>
            <person name="Kato S."/>
            <person name="Takaki Y."/>
            <person name="Miyazaki M."/>
            <person name="Miyata M."/>
            <person name="Ogawara M."/>
            <person name="Saito Y."/>
            <person name="Sakai S."/>
            <person name="Tahara Y.O."/>
            <person name="Takano Y."/>
            <person name="Tasumi E."/>
            <person name="Uematsu K."/>
            <person name="Yoshimura T."/>
            <person name="Itoh T."/>
            <person name="Ohkuma M."/>
            <person name="Takai K."/>
        </authorList>
    </citation>
    <scope>NUCLEOTIDE SEQUENCE [LARGE SCALE GENOMIC DNA]</scope>
    <source>
        <strain evidence="1 2">MK-D1</strain>
    </source>
</reference>
<dbReference type="KEGG" id="psyt:DSAG12_00851"/>
<dbReference type="GO" id="GO:0005975">
    <property type="term" value="P:carbohydrate metabolic process"/>
    <property type="evidence" value="ECO:0007669"/>
    <property type="project" value="InterPro"/>
</dbReference>
<dbReference type="GO" id="GO:0030246">
    <property type="term" value="F:carbohydrate binding"/>
    <property type="evidence" value="ECO:0007669"/>
    <property type="project" value="InterPro"/>
</dbReference>
<reference evidence="1 2" key="1">
    <citation type="journal article" date="2020" name="Nature">
        <title>Isolation of an archaeon at the prokaryote-eukaryote interface.</title>
        <authorList>
            <person name="Imachi H."/>
            <person name="Nobu M.K."/>
            <person name="Nakahara N."/>
            <person name="Morono Y."/>
            <person name="Ogawara M."/>
            <person name="Takaki Y."/>
            <person name="Takano Y."/>
            <person name="Uematsu K."/>
            <person name="Ikuta T."/>
            <person name="Ito M."/>
            <person name="Matsui Y."/>
            <person name="Miyazaki M."/>
            <person name="Murata K."/>
            <person name="Saito Y."/>
            <person name="Sakai S."/>
            <person name="Song C."/>
            <person name="Tasumi E."/>
            <person name="Yamanaka Y."/>
            <person name="Yamaguchi T."/>
            <person name="Kamagata Y."/>
            <person name="Tamaki H."/>
            <person name="Takai K."/>
        </authorList>
    </citation>
    <scope>NUCLEOTIDE SEQUENCE [LARGE SCALE GENOMIC DNA]</scope>
    <source>
        <strain evidence="1 2">MK-D1</strain>
    </source>
</reference>
<dbReference type="InterPro" id="IPR013780">
    <property type="entry name" value="Glyco_hydro_b"/>
</dbReference>
<evidence type="ECO:0000313" key="1">
    <source>
        <dbReference type="EMBL" id="QEE15028.1"/>
    </source>
</evidence>
<protein>
    <submittedName>
        <fullName evidence="1">Uncharacterized protein</fullName>
    </submittedName>
</protein>
<accession>A0A5B9D779</accession>
<sequence length="326" mass="37787">MATEKDFIRLIISNPSNWPRTELISAHFKNSLNTHSLQIYDSKNFELTSQIELEKEDLYKIRFVAEDVPALGKKMFYIKKRDPKAEFQLPEIGLLDGNDYYIENDVIRVVIEENGTITVMDRKNEEEKQGKCEEKVTIMGEELGCGSIWADDSFYNYSNLHIVELEPKKEQNFEISYSLIEANDFRGTLKLDRKIKSEDNIQISTLISLEKGEKPLIKINTKFMNLPSKNNLKILFPCKLSVNKLEVLNETGIYRLWDPTKKRGLAFFTFSDNLKLMQNEKNETVVLMNLPNDGGSYAILPLKSPNDDEILKLGEEFRNPLNWEQD</sequence>
<dbReference type="GeneID" id="41328849"/>
<dbReference type="InterPro" id="IPR011013">
    <property type="entry name" value="Gal_mutarotase_sf_dom"/>
</dbReference>
<proteinExistence type="predicted"/>
<dbReference type="SUPFAM" id="SSF74650">
    <property type="entry name" value="Galactose mutarotase-like"/>
    <property type="match status" value="1"/>
</dbReference>
<dbReference type="Proteomes" id="UP000321408">
    <property type="component" value="Chromosome"/>
</dbReference>
<dbReference type="Gene3D" id="2.70.98.30">
    <property type="entry name" value="Golgi alpha-mannosidase II, domain 4"/>
    <property type="match status" value="1"/>
</dbReference>
<evidence type="ECO:0000313" key="2">
    <source>
        <dbReference type="Proteomes" id="UP000321408"/>
    </source>
</evidence>
<organism evidence="1 2">
    <name type="scientific">Promethearchaeum syntrophicum</name>
    <dbReference type="NCBI Taxonomy" id="2594042"/>
    <lineage>
        <taxon>Archaea</taxon>
        <taxon>Promethearchaeati</taxon>
        <taxon>Promethearchaeota</taxon>
        <taxon>Promethearchaeia</taxon>
        <taxon>Promethearchaeales</taxon>
        <taxon>Promethearchaeaceae</taxon>
        <taxon>Promethearchaeum</taxon>
    </lineage>
</organism>
<keyword evidence="2" id="KW-1185">Reference proteome</keyword>